<sequence length="820" mass="87665">MESDSSSQPRGSTQAVTCTRSAVIEDGENNDHQVVVHANRNGYIYTFRGGDTEVSPTAGADGGVFTMSLGGANGSQHAARMHGTVGSDDMAFAGLGFNFTDPQVGFDASRYEGISFFARRGAGSGGQVRLKVPDSKTFPAAGECTECFNDFGVDLELTEEWQHFVFEFEELAQLPGWGAPRPAMIDAASVYGLQFQVQGPGAAFDIWVDDVAFVGCAGESAPGELTPITGGSEPTIEGDHDLIRNASFEAGALSPWVLTLGPEASARVEIEDGRACVDIDAPGERLSDVQLRHRVRLEDAHAYLSDFVARSSQPTAVRARVGSAGPPYVDYWASQAEVGTGDQRFVGHFEKPGDGARLAELSLQLGGPSAKSGSRVCFDRISLSDPEYTPPLPPLAERAPKVRVNQIGYATKRRKLAVFATAEKQPVSWELRREDGSVAKSGESKVRGEDSASGDFLHHVDFSSFAEPGTGYTLALGDQVSPPFAIGDDLYEGLRGDALAYFYYNRSGTPLELPHVADERWARGPGHPGDAKAACREGSGCDYTLDASGGWYDAGDYGKYVVNAGISTWTLLNLWERADAKGRARLGDGTLSIPERSNGVPDLLDEARWEIDWMLRMQVPAGQPHAGLAHHKLHEEAWTGLPLDPSADGPPRFLHRPSTSAGLNLAAVAAQAARVWKSIDPAFSKRCLDAAERAYAAAVAEPELYAPSDDNVGGGPYDDKSLSDEFYWAAAELYATTGKAEYAKAVKESEHSPRSRAPTPRGEGGAVLDELAACRQRGHLTLAVAPNKLDAKSVEQARAAIVTAARGYCTTSASRATRSR</sequence>
<evidence type="ECO:0000259" key="7">
    <source>
        <dbReference type="Pfam" id="PF00759"/>
    </source>
</evidence>
<dbReference type="eggNOG" id="COG5297">
    <property type="taxonomic scope" value="Bacteria"/>
</dbReference>
<dbReference type="AlphaFoldDB" id="A6GCT5"/>
<dbReference type="PANTHER" id="PTHR22298">
    <property type="entry name" value="ENDO-1,4-BETA-GLUCANASE"/>
    <property type="match status" value="1"/>
</dbReference>
<accession>A6GCT5</accession>
<dbReference type="SUPFAM" id="SSF48208">
    <property type="entry name" value="Six-hairpin glycosidases"/>
    <property type="match status" value="1"/>
</dbReference>
<dbReference type="Pfam" id="PF00759">
    <property type="entry name" value="Glyco_hydro_9"/>
    <property type="match status" value="1"/>
</dbReference>
<name>A6GCT5_9BACT</name>
<evidence type="ECO:0000313" key="11">
    <source>
        <dbReference type="Proteomes" id="UP000005801"/>
    </source>
</evidence>
<dbReference type="GO" id="GO:0000272">
    <property type="term" value="P:polysaccharide catabolic process"/>
    <property type="evidence" value="ECO:0007669"/>
    <property type="project" value="UniProtKB-KW"/>
</dbReference>
<dbReference type="InterPro" id="IPR003305">
    <property type="entry name" value="CenC_carb-bd"/>
</dbReference>
<dbReference type="Gene3D" id="1.50.10.10">
    <property type="match status" value="1"/>
</dbReference>
<dbReference type="Pfam" id="PF02018">
    <property type="entry name" value="CBM_4_9"/>
    <property type="match status" value="1"/>
</dbReference>
<dbReference type="Gene3D" id="2.60.120.430">
    <property type="entry name" value="Galactose-binding lectin"/>
    <property type="match status" value="1"/>
</dbReference>
<keyword evidence="11" id="KW-1185">Reference proteome</keyword>
<dbReference type="InterPro" id="IPR008928">
    <property type="entry name" value="6-hairpin_glycosidase_sf"/>
</dbReference>
<dbReference type="CDD" id="cd02850">
    <property type="entry name" value="E_set_Cellulase_N"/>
    <property type="match status" value="1"/>
</dbReference>
<evidence type="ECO:0000256" key="6">
    <source>
        <dbReference type="SAM" id="MobiDB-lite"/>
    </source>
</evidence>
<reference evidence="10 11" key="1">
    <citation type="submission" date="2007-06" db="EMBL/GenBank/DDBJ databases">
        <authorList>
            <person name="Shimkets L."/>
            <person name="Ferriera S."/>
            <person name="Johnson J."/>
            <person name="Kravitz S."/>
            <person name="Beeson K."/>
            <person name="Sutton G."/>
            <person name="Rogers Y.-H."/>
            <person name="Friedman R."/>
            <person name="Frazier M."/>
            <person name="Venter J.C."/>
        </authorList>
    </citation>
    <scope>NUCLEOTIDE SEQUENCE [LARGE SCALE GENOMIC DNA]</scope>
    <source>
        <strain evidence="10 11">SIR-1</strain>
    </source>
</reference>
<feature type="region of interest" description="Disordered" evidence="6">
    <location>
        <begin position="745"/>
        <end position="764"/>
    </location>
</feature>
<feature type="domain" description="Cellulase Ig-like" evidence="9">
    <location>
        <begin position="398"/>
        <end position="479"/>
    </location>
</feature>
<evidence type="ECO:0000259" key="9">
    <source>
        <dbReference type="Pfam" id="PF02927"/>
    </source>
</evidence>
<keyword evidence="5" id="KW-0624">Polysaccharide degradation</keyword>
<comment type="caution">
    <text evidence="10">The sequence shown here is derived from an EMBL/GenBank/DDBJ whole genome shotgun (WGS) entry which is preliminary data.</text>
</comment>
<evidence type="ECO:0000256" key="1">
    <source>
        <dbReference type="ARBA" id="ARBA00007072"/>
    </source>
</evidence>
<keyword evidence="4" id="KW-0326">Glycosidase</keyword>
<dbReference type="InterPro" id="IPR014756">
    <property type="entry name" value="Ig_E-set"/>
</dbReference>
<evidence type="ECO:0000256" key="4">
    <source>
        <dbReference type="ARBA" id="ARBA00023295"/>
    </source>
</evidence>
<feature type="domain" description="CBM-cenC" evidence="8">
    <location>
        <begin position="241"/>
        <end position="366"/>
    </location>
</feature>
<dbReference type="InterPro" id="IPR013783">
    <property type="entry name" value="Ig-like_fold"/>
</dbReference>
<dbReference type="Gene3D" id="2.60.120.260">
    <property type="entry name" value="Galactose-binding domain-like"/>
    <property type="match status" value="1"/>
</dbReference>
<feature type="domain" description="Glycoside hydrolase family 9" evidence="7">
    <location>
        <begin position="491"/>
        <end position="752"/>
    </location>
</feature>
<dbReference type="InterPro" id="IPR012341">
    <property type="entry name" value="6hp_glycosidase-like_sf"/>
</dbReference>
<dbReference type="EMBL" id="ABCS01000067">
    <property type="protein sequence ID" value="EDM76351.1"/>
    <property type="molecule type" value="Genomic_DNA"/>
</dbReference>
<dbReference type="InterPro" id="IPR008979">
    <property type="entry name" value="Galactose-bd-like_sf"/>
</dbReference>
<evidence type="ECO:0000256" key="2">
    <source>
        <dbReference type="ARBA" id="ARBA00022801"/>
    </source>
</evidence>
<evidence type="ECO:0000256" key="3">
    <source>
        <dbReference type="ARBA" id="ARBA00023277"/>
    </source>
</evidence>
<organism evidence="10 11">
    <name type="scientific">Plesiocystis pacifica SIR-1</name>
    <dbReference type="NCBI Taxonomy" id="391625"/>
    <lineage>
        <taxon>Bacteria</taxon>
        <taxon>Pseudomonadati</taxon>
        <taxon>Myxococcota</taxon>
        <taxon>Polyangia</taxon>
        <taxon>Nannocystales</taxon>
        <taxon>Nannocystaceae</taxon>
        <taxon>Plesiocystis</taxon>
    </lineage>
</organism>
<evidence type="ECO:0000313" key="10">
    <source>
        <dbReference type="EMBL" id="EDM76351.1"/>
    </source>
</evidence>
<dbReference type="STRING" id="391625.PPSIR1_18632"/>
<dbReference type="SUPFAM" id="SSF49785">
    <property type="entry name" value="Galactose-binding domain-like"/>
    <property type="match status" value="2"/>
</dbReference>
<protein>
    <submittedName>
        <fullName evidence="10">Cellulase CelE-like protein dockerin domain</fullName>
    </submittedName>
</protein>
<dbReference type="InterPro" id="IPR004197">
    <property type="entry name" value="Cellulase_Ig-like"/>
</dbReference>
<comment type="similarity">
    <text evidence="1">Belongs to the glycosyl hydrolase 9 (cellulase E) family.</text>
</comment>
<keyword evidence="2" id="KW-0378">Hydrolase</keyword>
<dbReference type="GO" id="GO:0008810">
    <property type="term" value="F:cellulase activity"/>
    <property type="evidence" value="ECO:0007669"/>
    <property type="project" value="InterPro"/>
</dbReference>
<dbReference type="Gene3D" id="2.60.40.10">
    <property type="entry name" value="Immunoglobulins"/>
    <property type="match status" value="1"/>
</dbReference>
<proteinExistence type="inferred from homology"/>
<evidence type="ECO:0000256" key="5">
    <source>
        <dbReference type="ARBA" id="ARBA00023326"/>
    </source>
</evidence>
<dbReference type="SUPFAM" id="SSF81296">
    <property type="entry name" value="E set domains"/>
    <property type="match status" value="1"/>
</dbReference>
<evidence type="ECO:0000259" key="8">
    <source>
        <dbReference type="Pfam" id="PF02018"/>
    </source>
</evidence>
<gene>
    <name evidence="10" type="ORF">PPSIR1_18632</name>
</gene>
<keyword evidence="3" id="KW-0119">Carbohydrate metabolism</keyword>
<dbReference type="Pfam" id="PF02927">
    <property type="entry name" value="CelD_N"/>
    <property type="match status" value="1"/>
</dbReference>
<dbReference type="InterPro" id="IPR001701">
    <property type="entry name" value="Glyco_hydro_9"/>
</dbReference>
<dbReference type="Proteomes" id="UP000005801">
    <property type="component" value="Unassembled WGS sequence"/>
</dbReference>